<dbReference type="PANTHER" id="PTHR13947">
    <property type="entry name" value="GNAT FAMILY N-ACETYLTRANSFERASE"/>
    <property type="match status" value="1"/>
</dbReference>
<dbReference type="RefSeq" id="WP_252464836.1">
    <property type="nucleotide sequence ID" value="NZ_JALBWM010000010.1"/>
</dbReference>
<evidence type="ECO:0000313" key="3">
    <source>
        <dbReference type="EMBL" id="MCO1333496.1"/>
    </source>
</evidence>
<evidence type="ECO:0000256" key="1">
    <source>
        <dbReference type="ARBA" id="ARBA00022679"/>
    </source>
</evidence>
<dbReference type="PROSITE" id="PS51186">
    <property type="entry name" value="GNAT"/>
    <property type="match status" value="1"/>
</dbReference>
<proteinExistence type="predicted"/>
<dbReference type="Pfam" id="PF00583">
    <property type="entry name" value="Acetyltransf_1"/>
    <property type="match status" value="1"/>
</dbReference>
<dbReference type="InterPro" id="IPR050769">
    <property type="entry name" value="NAT_camello-type"/>
</dbReference>
<name>A0A9X2J6I1_9GAMM</name>
<dbReference type="InterPro" id="IPR016181">
    <property type="entry name" value="Acyl_CoA_acyltransferase"/>
</dbReference>
<dbReference type="InterPro" id="IPR000182">
    <property type="entry name" value="GNAT_dom"/>
</dbReference>
<organism evidence="3 4">
    <name type="scientific">Microbulbifer okhotskensis</name>
    <dbReference type="NCBI Taxonomy" id="2926617"/>
    <lineage>
        <taxon>Bacteria</taxon>
        <taxon>Pseudomonadati</taxon>
        <taxon>Pseudomonadota</taxon>
        <taxon>Gammaproteobacteria</taxon>
        <taxon>Cellvibrionales</taxon>
        <taxon>Microbulbiferaceae</taxon>
        <taxon>Microbulbifer</taxon>
    </lineage>
</organism>
<dbReference type="AlphaFoldDB" id="A0A9X2J6I1"/>
<dbReference type="SUPFAM" id="SSF55729">
    <property type="entry name" value="Acyl-CoA N-acyltransferases (Nat)"/>
    <property type="match status" value="1"/>
</dbReference>
<keyword evidence="1" id="KW-0808">Transferase</keyword>
<keyword evidence="4" id="KW-1185">Reference proteome</keyword>
<dbReference type="PANTHER" id="PTHR13947:SF37">
    <property type="entry name" value="LD18367P"/>
    <property type="match status" value="1"/>
</dbReference>
<feature type="domain" description="N-acetyltransferase" evidence="2">
    <location>
        <begin position="1"/>
        <end position="148"/>
    </location>
</feature>
<accession>A0A9X2J6I1</accession>
<dbReference type="EMBL" id="JALBWM010000010">
    <property type="protein sequence ID" value="MCO1333496.1"/>
    <property type="molecule type" value="Genomic_DNA"/>
</dbReference>
<reference evidence="3" key="1">
    <citation type="journal article" date="2022" name="Arch. Microbiol.">
        <title>Microbulbifer okhotskensis sp. nov., isolated from a deep bottom sediment of the Okhotsk Sea.</title>
        <authorList>
            <person name="Romanenko L."/>
            <person name="Kurilenko V."/>
            <person name="Otstavnykh N."/>
            <person name="Velansky P."/>
            <person name="Isaeva M."/>
            <person name="Mikhailov V."/>
        </authorList>
    </citation>
    <scope>NUCLEOTIDE SEQUENCE</scope>
    <source>
        <strain evidence="3">OS29</strain>
    </source>
</reference>
<evidence type="ECO:0000313" key="4">
    <source>
        <dbReference type="Proteomes" id="UP001139028"/>
    </source>
</evidence>
<dbReference type="CDD" id="cd04301">
    <property type="entry name" value="NAT_SF"/>
    <property type="match status" value="1"/>
</dbReference>
<gene>
    <name evidence="3" type="ORF">MO867_03995</name>
</gene>
<evidence type="ECO:0000259" key="2">
    <source>
        <dbReference type="PROSITE" id="PS51186"/>
    </source>
</evidence>
<protein>
    <submittedName>
        <fullName evidence="3">GNAT family N-acetyltransferase</fullName>
    </submittedName>
</protein>
<dbReference type="Gene3D" id="3.40.630.30">
    <property type="match status" value="1"/>
</dbReference>
<dbReference type="GO" id="GO:0008080">
    <property type="term" value="F:N-acetyltransferase activity"/>
    <property type="evidence" value="ECO:0007669"/>
    <property type="project" value="InterPro"/>
</dbReference>
<dbReference type="Proteomes" id="UP001139028">
    <property type="component" value="Unassembled WGS sequence"/>
</dbReference>
<comment type="caution">
    <text evidence="3">The sequence shown here is derived from an EMBL/GenBank/DDBJ whole genome shotgun (WGS) entry which is preliminary data.</text>
</comment>
<sequence length="148" mass="16910">MEIIQCDETYLCEVASIFDEYRVFCGQSSDIAGTEIFLRDLLCTQASTLLIAVEPKERQVMGFVNLYPCFSSLTLKRLWILNDLGVSSRFRGAGVSKALLRAALDFAKETKAIRVEFKTEKNNRRARQLYQSLGFEIDQGNIYYRVPC</sequence>